<protein>
    <submittedName>
        <fullName evidence="1">Uncharacterized protein</fullName>
    </submittedName>
</protein>
<dbReference type="Proteomes" id="UP001333110">
    <property type="component" value="Unassembled WGS sequence"/>
</dbReference>
<evidence type="ECO:0000313" key="2">
    <source>
        <dbReference type="Proteomes" id="UP001333110"/>
    </source>
</evidence>
<accession>A0AAN7NR16</accession>
<name>A0AAN7NR16_MYCAM</name>
<dbReference type="AlphaFoldDB" id="A0AAN7NR16"/>
<sequence length="68" mass="7230">MPQAPNALKRGIWTMPLITGFNLVGPEVGEKPQPHFCHWTLQSGLHTPVIAGASSEQAASVPAEVLTN</sequence>
<evidence type="ECO:0000313" key="1">
    <source>
        <dbReference type="EMBL" id="KAK4816366.1"/>
    </source>
</evidence>
<dbReference type="EMBL" id="JAUNZN010000009">
    <property type="protein sequence ID" value="KAK4816366.1"/>
    <property type="molecule type" value="Genomic_DNA"/>
</dbReference>
<proteinExistence type="predicted"/>
<feature type="non-terminal residue" evidence="1">
    <location>
        <position position="68"/>
    </location>
</feature>
<organism evidence="1 2">
    <name type="scientific">Mycteria americana</name>
    <name type="common">Wood stork</name>
    <dbReference type="NCBI Taxonomy" id="33587"/>
    <lineage>
        <taxon>Eukaryota</taxon>
        <taxon>Metazoa</taxon>
        <taxon>Chordata</taxon>
        <taxon>Craniata</taxon>
        <taxon>Vertebrata</taxon>
        <taxon>Euteleostomi</taxon>
        <taxon>Archelosauria</taxon>
        <taxon>Archosauria</taxon>
        <taxon>Dinosauria</taxon>
        <taxon>Saurischia</taxon>
        <taxon>Theropoda</taxon>
        <taxon>Coelurosauria</taxon>
        <taxon>Aves</taxon>
        <taxon>Neognathae</taxon>
        <taxon>Neoaves</taxon>
        <taxon>Aequornithes</taxon>
        <taxon>Ciconiiformes</taxon>
        <taxon>Ciconiidae</taxon>
        <taxon>Mycteria</taxon>
    </lineage>
</organism>
<comment type="caution">
    <text evidence="1">The sequence shown here is derived from an EMBL/GenBank/DDBJ whole genome shotgun (WGS) entry which is preliminary data.</text>
</comment>
<gene>
    <name evidence="1" type="ORF">QYF61_015680</name>
</gene>
<reference evidence="1 2" key="1">
    <citation type="journal article" date="2023" name="J. Hered.">
        <title>Chromosome-level genome of the wood stork (Mycteria americana) provides insight into avian chromosome evolution.</title>
        <authorList>
            <person name="Flamio R. Jr."/>
            <person name="Ramstad K.M."/>
        </authorList>
    </citation>
    <scope>NUCLEOTIDE SEQUENCE [LARGE SCALE GENOMIC DNA]</scope>
    <source>
        <strain evidence="1">JAX WOST 10</strain>
    </source>
</reference>
<keyword evidence="2" id="KW-1185">Reference proteome</keyword>